<sequence length="318" mass="31942">MVAPISVFTTAILPIVAVGGVGYLLGSIRDVETNALNTVVVYVLAPALVFHSLATTTLAGSTLVRITAAVVLFHLGAIVLVEAVGRVVGASQTALAALILVTAFPNTGNYGIPVSNFAFGETGRATAVVALSVQAVLIYTLGVYVAGRGGSDGVAAGVRRVFSVPLVYAVVAALVARWLDVLPPADTSAMSTLQLVGDSAIPVMLLVVGIQLARTDVGSTLSAVGGAVALKMVVAPVLGVGVALVIGFSDPVVARTFVLETAMPSAVTPIILVGEFAEGEVAGVPIGEFVSTAIFATTLVSVVTLTAVIAILQTGVVV</sequence>
<proteinExistence type="predicted"/>
<dbReference type="EMBL" id="BMOC01000003">
    <property type="protein sequence ID" value="GGJ00621.1"/>
    <property type="molecule type" value="Genomic_DNA"/>
</dbReference>
<feature type="transmembrane region" description="Helical" evidence="7">
    <location>
        <begin position="87"/>
        <end position="105"/>
    </location>
</feature>
<evidence type="ECO:0000256" key="7">
    <source>
        <dbReference type="SAM" id="Phobius"/>
    </source>
</evidence>
<evidence type="ECO:0000256" key="6">
    <source>
        <dbReference type="ARBA" id="ARBA00023136"/>
    </source>
</evidence>
<dbReference type="OrthoDB" id="147743at2157"/>
<reference evidence="8" key="1">
    <citation type="journal article" date="2014" name="Int. J. Syst. Evol. Microbiol.">
        <title>Complete genome sequence of Corynebacterium casei LMG S-19264T (=DSM 44701T), isolated from a smear-ripened cheese.</title>
        <authorList>
            <consortium name="US DOE Joint Genome Institute (JGI-PGF)"/>
            <person name="Walter F."/>
            <person name="Albersmeier A."/>
            <person name="Kalinowski J."/>
            <person name="Ruckert C."/>
        </authorList>
    </citation>
    <scope>NUCLEOTIDE SEQUENCE</scope>
    <source>
        <strain evidence="8">JCM 14359</strain>
    </source>
</reference>
<evidence type="ECO:0000313" key="9">
    <source>
        <dbReference type="Proteomes" id="UP000653099"/>
    </source>
</evidence>
<dbReference type="AlphaFoldDB" id="A0A830ELF8"/>
<feature type="transmembrane region" description="Helical" evidence="7">
    <location>
        <begin position="158"/>
        <end position="179"/>
    </location>
</feature>
<dbReference type="PANTHER" id="PTHR36838:SF1">
    <property type="entry name" value="SLR1864 PROTEIN"/>
    <property type="match status" value="1"/>
</dbReference>
<keyword evidence="9" id="KW-1185">Reference proteome</keyword>
<feature type="transmembrane region" description="Helical" evidence="7">
    <location>
        <begin position="60"/>
        <end position="80"/>
    </location>
</feature>
<evidence type="ECO:0000313" key="8">
    <source>
        <dbReference type="EMBL" id="GGJ00621.1"/>
    </source>
</evidence>
<dbReference type="GO" id="GO:0055085">
    <property type="term" value="P:transmembrane transport"/>
    <property type="evidence" value="ECO:0007669"/>
    <property type="project" value="InterPro"/>
</dbReference>
<dbReference type="PANTHER" id="PTHR36838">
    <property type="entry name" value="AUXIN EFFLUX CARRIER FAMILY PROTEIN"/>
    <property type="match status" value="1"/>
</dbReference>
<evidence type="ECO:0000256" key="3">
    <source>
        <dbReference type="ARBA" id="ARBA00022475"/>
    </source>
</evidence>
<feature type="transmembrane region" description="Helical" evidence="7">
    <location>
        <begin position="224"/>
        <end position="248"/>
    </location>
</feature>
<dbReference type="RefSeq" id="WP_188786102.1">
    <property type="nucleotide sequence ID" value="NZ_BMOC01000003.1"/>
</dbReference>
<evidence type="ECO:0000256" key="2">
    <source>
        <dbReference type="ARBA" id="ARBA00022448"/>
    </source>
</evidence>
<protein>
    <submittedName>
        <fullName evidence="8">Membrane protein</fullName>
    </submittedName>
</protein>
<feature type="transmembrane region" description="Helical" evidence="7">
    <location>
        <begin position="35"/>
        <end position="54"/>
    </location>
</feature>
<comment type="caution">
    <text evidence="8">The sequence shown here is derived from an EMBL/GenBank/DDBJ whole genome shotgun (WGS) entry which is preliminary data.</text>
</comment>
<feature type="transmembrane region" description="Helical" evidence="7">
    <location>
        <begin position="6"/>
        <end position="26"/>
    </location>
</feature>
<name>A0A830ELF8_9EURY</name>
<feature type="transmembrane region" description="Helical" evidence="7">
    <location>
        <begin position="289"/>
        <end position="312"/>
    </location>
</feature>
<keyword evidence="6 7" id="KW-0472">Membrane</keyword>
<dbReference type="Proteomes" id="UP000653099">
    <property type="component" value="Unassembled WGS sequence"/>
</dbReference>
<keyword evidence="3" id="KW-1003">Cell membrane</keyword>
<evidence type="ECO:0000256" key="5">
    <source>
        <dbReference type="ARBA" id="ARBA00022989"/>
    </source>
</evidence>
<gene>
    <name evidence="8" type="ORF">GCM10008995_08040</name>
</gene>
<feature type="transmembrane region" description="Helical" evidence="7">
    <location>
        <begin position="191"/>
        <end position="212"/>
    </location>
</feature>
<organism evidence="8 9">
    <name type="scientific">Halobellus salinus</name>
    <dbReference type="NCBI Taxonomy" id="931585"/>
    <lineage>
        <taxon>Archaea</taxon>
        <taxon>Methanobacteriati</taxon>
        <taxon>Methanobacteriota</taxon>
        <taxon>Stenosarchaea group</taxon>
        <taxon>Halobacteria</taxon>
        <taxon>Halobacteriales</taxon>
        <taxon>Haloferacaceae</taxon>
        <taxon>Halobellus</taxon>
    </lineage>
</organism>
<feature type="transmembrane region" description="Helical" evidence="7">
    <location>
        <begin position="125"/>
        <end position="146"/>
    </location>
</feature>
<evidence type="ECO:0000256" key="1">
    <source>
        <dbReference type="ARBA" id="ARBA00004141"/>
    </source>
</evidence>
<comment type="subcellular location">
    <subcellularLocation>
        <location evidence="1">Membrane</location>
        <topology evidence="1">Multi-pass membrane protein</topology>
    </subcellularLocation>
</comment>
<keyword evidence="2" id="KW-0813">Transport</keyword>
<accession>A0A830ELF8</accession>
<keyword evidence="4 7" id="KW-0812">Transmembrane</keyword>
<reference evidence="8" key="2">
    <citation type="submission" date="2020-09" db="EMBL/GenBank/DDBJ databases">
        <authorList>
            <person name="Sun Q."/>
            <person name="Ohkuma M."/>
        </authorList>
    </citation>
    <scope>NUCLEOTIDE SEQUENCE</scope>
    <source>
        <strain evidence="8">JCM 14359</strain>
    </source>
</reference>
<evidence type="ECO:0000256" key="4">
    <source>
        <dbReference type="ARBA" id="ARBA00022692"/>
    </source>
</evidence>
<keyword evidence="5 7" id="KW-1133">Transmembrane helix</keyword>
<dbReference type="GO" id="GO:0016020">
    <property type="term" value="C:membrane"/>
    <property type="evidence" value="ECO:0007669"/>
    <property type="project" value="UniProtKB-SubCell"/>
</dbReference>
<dbReference type="InterPro" id="IPR004776">
    <property type="entry name" value="Mem_transp_PIN-like"/>
</dbReference>
<dbReference type="Pfam" id="PF03547">
    <property type="entry name" value="Mem_trans"/>
    <property type="match status" value="2"/>
</dbReference>